<dbReference type="EMBL" id="LAZR01009094">
    <property type="protein sequence ID" value="KKM74713.1"/>
    <property type="molecule type" value="Genomic_DNA"/>
</dbReference>
<organism evidence="1">
    <name type="scientific">marine sediment metagenome</name>
    <dbReference type="NCBI Taxonomy" id="412755"/>
    <lineage>
        <taxon>unclassified sequences</taxon>
        <taxon>metagenomes</taxon>
        <taxon>ecological metagenomes</taxon>
    </lineage>
</organism>
<evidence type="ECO:0000313" key="1">
    <source>
        <dbReference type="EMBL" id="KKM74713.1"/>
    </source>
</evidence>
<accession>A0A0F9JY93</accession>
<reference evidence="1" key="1">
    <citation type="journal article" date="2015" name="Nature">
        <title>Complex archaea that bridge the gap between prokaryotes and eukaryotes.</title>
        <authorList>
            <person name="Spang A."/>
            <person name="Saw J.H."/>
            <person name="Jorgensen S.L."/>
            <person name="Zaremba-Niedzwiedzka K."/>
            <person name="Martijn J."/>
            <person name="Lind A.E."/>
            <person name="van Eijk R."/>
            <person name="Schleper C."/>
            <person name="Guy L."/>
            <person name="Ettema T.J."/>
        </authorList>
    </citation>
    <scope>NUCLEOTIDE SEQUENCE</scope>
</reference>
<comment type="caution">
    <text evidence="1">The sequence shown here is derived from an EMBL/GenBank/DDBJ whole genome shotgun (WGS) entry which is preliminary data.</text>
</comment>
<proteinExistence type="predicted"/>
<sequence>MNCPICNGLVMGLESSELFNSEDYKCLECKTIFTVWKEKE</sequence>
<dbReference type="AlphaFoldDB" id="A0A0F9JY93"/>
<gene>
    <name evidence="1" type="ORF">LCGC14_1397630</name>
</gene>
<name>A0A0F9JY93_9ZZZZ</name>
<protein>
    <submittedName>
        <fullName evidence="1">Uncharacterized protein</fullName>
    </submittedName>
</protein>